<evidence type="ECO:0000313" key="6">
    <source>
        <dbReference type="Proteomes" id="UP001241603"/>
    </source>
</evidence>
<dbReference type="SUPFAM" id="SSF46785">
    <property type="entry name" value="Winged helix' DNA-binding domain"/>
    <property type="match status" value="1"/>
</dbReference>
<dbReference type="PRINTS" id="PR00035">
    <property type="entry name" value="HTHGNTR"/>
</dbReference>
<dbReference type="SMART" id="SM00345">
    <property type="entry name" value="HTH_GNTR"/>
    <property type="match status" value="1"/>
</dbReference>
<dbReference type="InterPro" id="IPR011663">
    <property type="entry name" value="UTRA"/>
</dbReference>
<dbReference type="InterPro" id="IPR036390">
    <property type="entry name" value="WH_DNA-bd_sf"/>
</dbReference>
<comment type="caution">
    <text evidence="5">The sequence shown here is derived from an EMBL/GenBank/DDBJ whole genome shotgun (WGS) entry which is preliminary data.</text>
</comment>
<dbReference type="Proteomes" id="UP001241603">
    <property type="component" value="Unassembled WGS sequence"/>
</dbReference>
<dbReference type="Pfam" id="PF00392">
    <property type="entry name" value="GntR"/>
    <property type="match status" value="1"/>
</dbReference>
<dbReference type="Gene3D" id="3.40.1410.10">
    <property type="entry name" value="Chorismate lyase-like"/>
    <property type="match status" value="1"/>
</dbReference>
<dbReference type="PROSITE" id="PS50949">
    <property type="entry name" value="HTH_GNTR"/>
    <property type="match status" value="1"/>
</dbReference>
<keyword evidence="3" id="KW-0804">Transcription</keyword>
<dbReference type="PANTHER" id="PTHR44846:SF1">
    <property type="entry name" value="MANNOSYL-D-GLYCERATE TRANSPORT_METABOLISM SYSTEM REPRESSOR MNGR-RELATED"/>
    <property type="match status" value="1"/>
</dbReference>
<sequence>MSRDVDESDGAALALLPARPLSRDDGPLYRQLTELLKAPIKDGSLTAGSSLPREADIAERFGISLITVRQALRELENDGYIKKRAAKPAVVAAKVARAKASFGFSSLAAIAESTKDRRLEIRSYRKEKSAQASAVFGLADGENPHCLRAVLFVGEQPACQCTFYFPPTIGSRLGRSDFDDVVVFRSVQRHLGIKLSGARVSVRAELADAALARTLDCEAGDPILVTEMVYRSPDGEPVELTINKNRADFFSLTFDAPNDIV</sequence>
<dbReference type="SUPFAM" id="SSF64288">
    <property type="entry name" value="Chorismate lyase-like"/>
    <property type="match status" value="1"/>
</dbReference>
<dbReference type="InterPro" id="IPR028978">
    <property type="entry name" value="Chorismate_lyase_/UTRA_dom_sf"/>
</dbReference>
<proteinExistence type="predicted"/>
<keyword evidence="6" id="KW-1185">Reference proteome</keyword>
<dbReference type="Gene3D" id="1.10.10.10">
    <property type="entry name" value="Winged helix-like DNA-binding domain superfamily/Winged helix DNA-binding domain"/>
    <property type="match status" value="1"/>
</dbReference>
<dbReference type="InterPro" id="IPR000524">
    <property type="entry name" value="Tscrpt_reg_HTH_GntR"/>
</dbReference>
<evidence type="ECO:0000313" key="5">
    <source>
        <dbReference type="EMBL" id="MDQ0436652.1"/>
    </source>
</evidence>
<dbReference type="PANTHER" id="PTHR44846">
    <property type="entry name" value="MANNOSYL-D-GLYCERATE TRANSPORT/METABOLISM SYSTEM REPRESSOR MNGR-RELATED"/>
    <property type="match status" value="1"/>
</dbReference>
<feature type="domain" description="HTH gntR-type" evidence="4">
    <location>
        <begin position="26"/>
        <end position="94"/>
    </location>
</feature>
<evidence type="ECO:0000259" key="4">
    <source>
        <dbReference type="PROSITE" id="PS50949"/>
    </source>
</evidence>
<organism evidence="5 6">
    <name type="scientific">Kaistia dalseonensis</name>
    <dbReference type="NCBI Taxonomy" id="410840"/>
    <lineage>
        <taxon>Bacteria</taxon>
        <taxon>Pseudomonadati</taxon>
        <taxon>Pseudomonadota</taxon>
        <taxon>Alphaproteobacteria</taxon>
        <taxon>Hyphomicrobiales</taxon>
        <taxon>Kaistiaceae</taxon>
        <taxon>Kaistia</taxon>
    </lineage>
</organism>
<protein>
    <submittedName>
        <fullName evidence="5">GntR family transcriptional regulator</fullName>
    </submittedName>
</protein>
<dbReference type="EMBL" id="JAUSVO010000001">
    <property type="protein sequence ID" value="MDQ0436652.1"/>
    <property type="molecule type" value="Genomic_DNA"/>
</dbReference>
<evidence type="ECO:0000256" key="1">
    <source>
        <dbReference type="ARBA" id="ARBA00023015"/>
    </source>
</evidence>
<dbReference type="CDD" id="cd07377">
    <property type="entry name" value="WHTH_GntR"/>
    <property type="match status" value="1"/>
</dbReference>
<gene>
    <name evidence="5" type="ORF">QO014_001022</name>
</gene>
<reference evidence="5 6" key="1">
    <citation type="submission" date="2023-07" db="EMBL/GenBank/DDBJ databases">
        <title>Genomic Encyclopedia of Type Strains, Phase IV (KMG-IV): sequencing the most valuable type-strain genomes for metagenomic binning, comparative biology and taxonomic classification.</title>
        <authorList>
            <person name="Goeker M."/>
        </authorList>
    </citation>
    <scope>NUCLEOTIDE SEQUENCE [LARGE SCALE GENOMIC DNA]</scope>
    <source>
        <strain evidence="5 6">B6-8</strain>
    </source>
</reference>
<keyword evidence="1" id="KW-0805">Transcription regulation</keyword>
<dbReference type="InterPro" id="IPR036388">
    <property type="entry name" value="WH-like_DNA-bd_sf"/>
</dbReference>
<keyword evidence="2" id="KW-0238">DNA-binding</keyword>
<accession>A0ABU0H2Y4</accession>
<dbReference type="Pfam" id="PF07702">
    <property type="entry name" value="UTRA"/>
    <property type="match status" value="1"/>
</dbReference>
<dbReference type="InterPro" id="IPR050679">
    <property type="entry name" value="Bact_HTH_transcr_reg"/>
</dbReference>
<evidence type="ECO:0000256" key="3">
    <source>
        <dbReference type="ARBA" id="ARBA00023163"/>
    </source>
</evidence>
<evidence type="ECO:0000256" key="2">
    <source>
        <dbReference type="ARBA" id="ARBA00023125"/>
    </source>
</evidence>
<name>A0ABU0H2Y4_9HYPH</name>
<dbReference type="SMART" id="SM00866">
    <property type="entry name" value="UTRA"/>
    <property type="match status" value="1"/>
</dbReference>